<dbReference type="EMBL" id="CP045899">
    <property type="protein sequence ID" value="QQP41400.1"/>
    <property type="molecule type" value="Genomic_DNA"/>
</dbReference>
<name>A0A7T8H1Q9_CALRO</name>
<dbReference type="AlphaFoldDB" id="A0A7T8H1Q9"/>
<feature type="non-terminal residue" evidence="1">
    <location>
        <position position="1"/>
    </location>
</feature>
<organism evidence="1 2">
    <name type="scientific">Caligus rogercresseyi</name>
    <name type="common">Sea louse</name>
    <dbReference type="NCBI Taxonomy" id="217165"/>
    <lineage>
        <taxon>Eukaryota</taxon>
        <taxon>Metazoa</taxon>
        <taxon>Ecdysozoa</taxon>
        <taxon>Arthropoda</taxon>
        <taxon>Crustacea</taxon>
        <taxon>Multicrustacea</taxon>
        <taxon>Hexanauplia</taxon>
        <taxon>Copepoda</taxon>
        <taxon>Siphonostomatoida</taxon>
        <taxon>Caligidae</taxon>
        <taxon>Caligus</taxon>
    </lineage>
</organism>
<accession>A0A7T8H1Q9</accession>
<dbReference type="Proteomes" id="UP000595437">
    <property type="component" value="Chromosome 10"/>
</dbReference>
<proteinExistence type="predicted"/>
<evidence type="ECO:0000313" key="1">
    <source>
        <dbReference type="EMBL" id="QQP41400.1"/>
    </source>
</evidence>
<protein>
    <submittedName>
        <fullName evidence="1">Bloom syndrome protein -like protein</fullName>
    </submittedName>
</protein>
<gene>
    <name evidence="1" type="ORF">FKW44_015755</name>
</gene>
<feature type="non-terminal residue" evidence="1">
    <location>
        <position position="69"/>
    </location>
</feature>
<sequence>HNLAYEVQPEKSIQNSYAALPVDCYREMAIQLPCSKCEIMDIVHMKELRYKSYEEELIPIFQNLLDQRL</sequence>
<evidence type="ECO:0000313" key="2">
    <source>
        <dbReference type="Proteomes" id="UP000595437"/>
    </source>
</evidence>
<reference evidence="2" key="1">
    <citation type="submission" date="2021-01" db="EMBL/GenBank/DDBJ databases">
        <title>Caligus Genome Assembly.</title>
        <authorList>
            <person name="Gallardo-Escarate C."/>
        </authorList>
    </citation>
    <scope>NUCLEOTIDE SEQUENCE [LARGE SCALE GENOMIC DNA]</scope>
</reference>
<keyword evidence="2" id="KW-1185">Reference proteome</keyword>